<evidence type="ECO:0000313" key="3">
    <source>
        <dbReference type="EMBL" id="PTV93462.1"/>
    </source>
</evidence>
<comment type="similarity">
    <text evidence="1 2">Belongs to the phD/YefM antitoxin family.</text>
</comment>
<comment type="function">
    <text evidence="2">Antitoxin component of a type II toxin-antitoxin (TA) system.</text>
</comment>
<protein>
    <recommendedName>
        <fullName evidence="2">Antitoxin</fullName>
    </recommendedName>
</protein>
<dbReference type="OrthoDB" id="9795585at2"/>
<proteinExistence type="inferred from homology"/>
<evidence type="ECO:0000313" key="6">
    <source>
        <dbReference type="Proteomes" id="UP000295176"/>
    </source>
</evidence>
<name>A0A2T5RGA6_9FIRM</name>
<dbReference type="Proteomes" id="UP000295176">
    <property type="component" value="Unassembled WGS sequence"/>
</dbReference>
<dbReference type="RefSeq" id="WP_108142240.1">
    <property type="nucleotide sequence ID" value="NZ_QAXS01000040.1"/>
</dbReference>
<reference evidence="3 5" key="1">
    <citation type="submission" date="2018-04" db="EMBL/GenBank/DDBJ databases">
        <title>Subsurface microbial communities from deep shales in Ohio and West Virginia, USA.</title>
        <authorList>
            <person name="Wrighton K."/>
        </authorList>
    </citation>
    <scope>NUCLEOTIDE SEQUENCE [LARGE SCALE GENOMIC DNA]</scope>
    <source>
        <strain evidence="4 6">MSL 7</strain>
        <strain evidence="3 5">WC1</strain>
    </source>
</reference>
<organism evidence="3 5">
    <name type="scientific">Halanaerobium saccharolyticum</name>
    <dbReference type="NCBI Taxonomy" id="43595"/>
    <lineage>
        <taxon>Bacteria</taxon>
        <taxon>Bacillati</taxon>
        <taxon>Bacillota</taxon>
        <taxon>Clostridia</taxon>
        <taxon>Halanaerobiales</taxon>
        <taxon>Halanaerobiaceae</taxon>
        <taxon>Halanaerobium</taxon>
    </lineage>
</organism>
<comment type="caution">
    <text evidence="3">The sequence shown here is derived from an EMBL/GenBank/DDBJ whole genome shotgun (WGS) entry which is preliminary data.</text>
</comment>
<dbReference type="Proteomes" id="UP000244089">
    <property type="component" value="Unassembled WGS sequence"/>
</dbReference>
<dbReference type="Pfam" id="PF02604">
    <property type="entry name" value="PhdYeFM_antitox"/>
    <property type="match status" value="1"/>
</dbReference>
<dbReference type="AlphaFoldDB" id="A0A2T5RGA6"/>
<evidence type="ECO:0000313" key="5">
    <source>
        <dbReference type="Proteomes" id="UP000244089"/>
    </source>
</evidence>
<dbReference type="InterPro" id="IPR006442">
    <property type="entry name" value="Antitoxin_Phd/YefM"/>
</dbReference>
<dbReference type="EMBL" id="QAXS01000040">
    <property type="protein sequence ID" value="PTV93462.1"/>
    <property type="molecule type" value="Genomic_DNA"/>
</dbReference>
<dbReference type="NCBIfam" id="TIGR01552">
    <property type="entry name" value="phd_fam"/>
    <property type="match status" value="1"/>
</dbReference>
<accession>A0A2T5RGA6</accession>
<evidence type="ECO:0000313" key="4">
    <source>
        <dbReference type="EMBL" id="TDP89101.1"/>
    </source>
</evidence>
<dbReference type="InterPro" id="IPR036165">
    <property type="entry name" value="YefM-like_sf"/>
</dbReference>
<dbReference type="Gene3D" id="3.40.1620.10">
    <property type="entry name" value="YefM-like domain"/>
    <property type="match status" value="1"/>
</dbReference>
<evidence type="ECO:0000256" key="1">
    <source>
        <dbReference type="ARBA" id="ARBA00009981"/>
    </source>
</evidence>
<dbReference type="EMBL" id="SNXX01000026">
    <property type="protein sequence ID" value="TDP89101.1"/>
    <property type="molecule type" value="Genomic_DNA"/>
</dbReference>
<dbReference type="SUPFAM" id="SSF143120">
    <property type="entry name" value="YefM-like"/>
    <property type="match status" value="1"/>
</dbReference>
<gene>
    <name evidence="4" type="ORF">C7957_12621</name>
    <name evidence="3" type="ORF">C8C76_1405</name>
</gene>
<sequence>MPQIKPIKELRNTKEISEICHQSNEPIFITKNGYGDLVVMSVETYDRSIAKLDLYQKLAEAENEIKDGAELLDGEEVFSELREKYGKE</sequence>
<evidence type="ECO:0000256" key="2">
    <source>
        <dbReference type="RuleBase" id="RU362080"/>
    </source>
</evidence>